<organism evidence="3 4">
    <name type="scientific">Rhodovastum atsumiense</name>
    <dbReference type="NCBI Taxonomy" id="504468"/>
    <lineage>
        <taxon>Bacteria</taxon>
        <taxon>Pseudomonadati</taxon>
        <taxon>Pseudomonadota</taxon>
        <taxon>Alphaproteobacteria</taxon>
        <taxon>Acetobacterales</taxon>
        <taxon>Acetobacteraceae</taxon>
        <taxon>Rhodovastum</taxon>
    </lineage>
</organism>
<gene>
    <name evidence="3" type="ORF">F1189_03390</name>
</gene>
<name>A0A5M6IZR9_9PROT</name>
<keyword evidence="4" id="KW-1185">Reference proteome</keyword>
<dbReference type="Gene3D" id="1.10.540.10">
    <property type="entry name" value="Acyl-CoA dehydrogenase/oxidase, N-terminal domain"/>
    <property type="match status" value="1"/>
</dbReference>
<proteinExistence type="predicted"/>
<dbReference type="InterPro" id="IPR050741">
    <property type="entry name" value="Acyl-CoA_dehydrogenase"/>
</dbReference>
<reference evidence="3 4" key="1">
    <citation type="submission" date="2019-09" db="EMBL/GenBank/DDBJ databases">
        <title>Genome sequence of Rhodovastum atsumiense, a diverse member of the Acetobacteraceae family of non-sulfur purple photosynthetic bacteria.</title>
        <authorList>
            <person name="Meyer T."/>
            <person name="Kyndt J."/>
        </authorList>
    </citation>
    <scope>NUCLEOTIDE SEQUENCE [LARGE SCALE GENOMIC DNA]</scope>
    <source>
        <strain evidence="3 4">DSM 21279</strain>
    </source>
</reference>
<dbReference type="Proteomes" id="UP000325255">
    <property type="component" value="Unassembled WGS sequence"/>
</dbReference>
<comment type="caution">
    <text evidence="3">The sequence shown here is derived from an EMBL/GenBank/DDBJ whole genome shotgun (WGS) entry which is preliminary data.</text>
</comment>
<dbReference type="GO" id="GO:0033539">
    <property type="term" value="P:fatty acid beta-oxidation using acyl-CoA dehydrogenase"/>
    <property type="evidence" value="ECO:0007669"/>
    <property type="project" value="TreeGrafter"/>
</dbReference>
<dbReference type="PANTHER" id="PTHR48083:SF19">
    <property type="entry name" value="FLAVIN-DEPENDENT MONOOXYGENASE, OXYGENASE SUBUNIT HSAA"/>
    <property type="match status" value="1"/>
</dbReference>
<keyword evidence="1" id="KW-0560">Oxidoreductase</keyword>
<accession>A0A5M6IZR9</accession>
<sequence>MTIATAAVISPAAPAPLDPDSAGFQALLDGIALGAVERERERIHPFEPLAQIRAARLGALRLPRADGGLGASNRQLYDVIIRLADADANVAHSLRSHFIFVERYLLGPRLGPVQETWRQAVAEGAIFGIASGETQTKTVGNAVENTLLTPDGDGFRLNGTKFYSTGTLYADYVQVRARLPDGALASAILPISRPGVEAVDDWDGFGQRVTGSGTTLFQDVRVEPHEVIPDEADGFARAPYSNTAAQLFLTAVNAGILRATLRDAAALVRRRDRNFYYAPSERPADDPVLQQTVGVIASNAFVAGAAVLAAADALDRLDARRHGPDAAAAAHEAALLAAQAKIVVDDLAIRSGSLLFDVGGASATRRGPDLDRHWRNARTISSHNPATYKAVWVGNHVINGTPLPANSFF</sequence>
<dbReference type="InterPro" id="IPR037069">
    <property type="entry name" value="AcylCoA_DH/ox_N_sf"/>
</dbReference>
<protein>
    <submittedName>
        <fullName evidence="3">Acyl-CoA dehydrogenase</fullName>
    </submittedName>
</protein>
<evidence type="ECO:0000256" key="1">
    <source>
        <dbReference type="ARBA" id="ARBA00023002"/>
    </source>
</evidence>
<dbReference type="GO" id="GO:0050660">
    <property type="term" value="F:flavin adenine dinucleotide binding"/>
    <property type="evidence" value="ECO:0007669"/>
    <property type="project" value="InterPro"/>
</dbReference>
<dbReference type="AlphaFoldDB" id="A0A5M6IZR9"/>
<dbReference type="EMBL" id="VWPK01000004">
    <property type="protein sequence ID" value="KAA5613832.1"/>
    <property type="molecule type" value="Genomic_DNA"/>
</dbReference>
<dbReference type="Gene3D" id="2.40.110.10">
    <property type="entry name" value="Butyryl-CoA Dehydrogenase, subunit A, domain 2"/>
    <property type="match status" value="1"/>
</dbReference>
<dbReference type="SUPFAM" id="SSF56645">
    <property type="entry name" value="Acyl-CoA dehydrogenase NM domain-like"/>
    <property type="match status" value="1"/>
</dbReference>
<evidence type="ECO:0000259" key="2">
    <source>
        <dbReference type="Pfam" id="PF08028"/>
    </source>
</evidence>
<dbReference type="RefSeq" id="WP_150039215.1">
    <property type="nucleotide sequence ID" value="NZ_OW485601.1"/>
</dbReference>
<dbReference type="OrthoDB" id="6184213at2"/>
<dbReference type="GO" id="GO:0005737">
    <property type="term" value="C:cytoplasm"/>
    <property type="evidence" value="ECO:0007669"/>
    <property type="project" value="TreeGrafter"/>
</dbReference>
<dbReference type="InterPro" id="IPR046373">
    <property type="entry name" value="Acyl-CoA_Oxase/DH_mid-dom_sf"/>
</dbReference>
<dbReference type="GO" id="GO:0016712">
    <property type="term" value="F:oxidoreductase activity, acting on paired donors, with incorporation or reduction of molecular oxygen, reduced flavin or flavoprotein as one donor, and incorporation of one atom of oxygen"/>
    <property type="evidence" value="ECO:0007669"/>
    <property type="project" value="TreeGrafter"/>
</dbReference>
<dbReference type="SUPFAM" id="SSF47203">
    <property type="entry name" value="Acyl-CoA dehydrogenase C-terminal domain-like"/>
    <property type="match status" value="1"/>
</dbReference>
<dbReference type="InterPro" id="IPR013107">
    <property type="entry name" value="Acyl-CoA_DH_C"/>
</dbReference>
<dbReference type="PANTHER" id="PTHR48083">
    <property type="entry name" value="MEDIUM-CHAIN SPECIFIC ACYL-COA DEHYDROGENASE, MITOCHONDRIAL-RELATED"/>
    <property type="match status" value="1"/>
</dbReference>
<evidence type="ECO:0000313" key="4">
    <source>
        <dbReference type="Proteomes" id="UP000325255"/>
    </source>
</evidence>
<feature type="domain" description="Acyl-CoA dehydrogenase C-terminal" evidence="2">
    <location>
        <begin position="249"/>
        <end position="384"/>
    </location>
</feature>
<dbReference type="InterPro" id="IPR009100">
    <property type="entry name" value="AcylCoA_DH/oxidase_NM_dom_sf"/>
</dbReference>
<dbReference type="PIRSF" id="PIRSF016578">
    <property type="entry name" value="HsaA"/>
    <property type="match status" value="1"/>
</dbReference>
<dbReference type="InterPro" id="IPR036250">
    <property type="entry name" value="AcylCo_DH-like_C"/>
</dbReference>
<dbReference type="Gene3D" id="1.20.140.10">
    <property type="entry name" value="Butyryl-CoA Dehydrogenase, subunit A, domain 3"/>
    <property type="match status" value="1"/>
</dbReference>
<dbReference type="Pfam" id="PF08028">
    <property type="entry name" value="Acyl-CoA_dh_2"/>
    <property type="match status" value="1"/>
</dbReference>
<evidence type="ECO:0000313" key="3">
    <source>
        <dbReference type="EMBL" id="KAA5613832.1"/>
    </source>
</evidence>
<dbReference type="GO" id="GO:0003995">
    <property type="term" value="F:acyl-CoA dehydrogenase activity"/>
    <property type="evidence" value="ECO:0007669"/>
    <property type="project" value="TreeGrafter"/>
</dbReference>